<keyword evidence="5 7" id="KW-1133">Transmembrane helix</keyword>
<feature type="transmembrane region" description="Helical" evidence="7">
    <location>
        <begin position="96"/>
        <end position="116"/>
    </location>
</feature>
<dbReference type="Gene3D" id="1.20.1250.20">
    <property type="entry name" value="MFS general substrate transporter like domains"/>
    <property type="match status" value="1"/>
</dbReference>
<sequence>MSPTPWLVAVTAVAVISDAMLLPFYPQFFAARFGVEAPSHVGAYLAMSCLVVMLALPAWARLARRIGTLRLLIGTQVVAGGLSLACAVVTSLPGFWGLSLAMLVAKASYLLVYPYLMHFAPRDRHATLIGTLSVVVHAGGILGAVIGGLVLEHWQAAQVFRVMAVSDALQVAVCLLLLRRGQAPHSPPHAAPATPPAPGTSGAILRLGLVMLLFYLSAYLARPFFAQYWALASGLSGELLAGAVFAIPGGVAVALLALDLLGRRPGGEAIAAPLAIGLTGLLLQASGEIAALLAGRLLFGWALFRVTVRLELRLFRLSTPDRYASDFSKIHLFQGLGVLIASWGAGRLVDAQGPTSPFLVAALGFALCALAHRLLLTTAEATPARPIDPVSARTRP</sequence>
<feature type="transmembrane region" description="Helical" evidence="7">
    <location>
        <begin position="289"/>
        <end position="308"/>
    </location>
</feature>
<feature type="transmembrane region" description="Helical" evidence="7">
    <location>
        <begin position="239"/>
        <end position="258"/>
    </location>
</feature>
<feature type="transmembrane region" description="Helical" evidence="7">
    <location>
        <begin position="329"/>
        <end position="346"/>
    </location>
</feature>
<keyword evidence="3" id="KW-1003">Cell membrane</keyword>
<comment type="subcellular location">
    <subcellularLocation>
        <location evidence="1">Cell membrane</location>
        <topology evidence="1">Multi-pass membrane protein</topology>
    </subcellularLocation>
</comment>
<feature type="transmembrane region" description="Helical" evidence="7">
    <location>
        <begin position="358"/>
        <end position="376"/>
    </location>
</feature>
<reference evidence="8 9" key="1">
    <citation type="submission" date="2024-05" db="EMBL/GenBank/DDBJ databases">
        <title>Halomonas sp. CS7 16S ribosomal RNA gene Genome sequencing and assembly.</title>
        <authorList>
            <person name="Yook S."/>
        </authorList>
    </citation>
    <scope>NUCLEOTIDE SEQUENCE [LARGE SCALE GENOMIC DNA]</scope>
    <source>
        <strain evidence="8 9">CS7</strain>
    </source>
</reference>
<organism evidence="8 9">
    <name type="scientific">Halomonas pelophila</name>
    <dbReference type="NCBI Taxonomy" id="3151122"/>
    <lineage>
        <taxon>Bacteria</taxon>
        <taxon>Pseudomonadati</taxon>
        <taxon>Pseudomonadota</taxon>
        <taxon>Gammaproteobacteria</taxon>
        <taxon>Oceanospirillales</taxon>
        <taxon>Halomonadaceae</taxon>
        <taxon>Halomonas</taxon>
    </lineage>
</organism>
<evidence type="ECO:0000256" key="4">
    <source>
        <dbReference type="ARBA" id="ARBA00022692"/>
    </source>
</evidence>
<dbReference type="PANTHER" id="PTHR43414">
    <property type="entry name" value="MULTIDRUG RESISTANCE PROTEIN MDTG"/>
    <property type="match status" value="1"/>
</dbReference>
<dbReference type="Proteomes" id="UP001472978">
    <property type="component" value="Unassembled WGS sequence"/>
</dbReference>
<accession>A0ABV1N3I7</accession>
<feature type="transmembrane region" description="Helical" evidence="7">
    <location>
        <begin position="199"/>
        <end position="219"/>
    </location>
</feature>
<dbReference type="PANTHER" id="PTHR43414:SF1">
    <property type="entry name" value="PEPTIDE PERMEASE"/>
    <property type="match status" value="1"/>
</dbReference>
<evidence type="ECO:0000313" key="8">
    <source>
        <dbReference type="EMBL" id="MEQ6887671.1"/>
    </source>
</evidence>
<dbReference type="SUPFAM" id="SSF103473">
    <property type="entry name" value="MFS general substrate transporter"/>
    <property type="match status" value="1"/>
</dbReference>
<evidence type="ECO:0000256" key="1">
    <source>
        <dbReference type="ARBA" id="ARBA00004651"/>
    </source>
</evidence>
<keyword evidence="4 7" id="KW-0812">Transmembrane</keyword>
<comment type="caution">
    <text evidence="8">The sequence shown here is derived from an EMBL/GenBank/DDBJ whole genome shotgun (WGS) entry which is preliminary data.</text>
</comment>
<evidence type="ECO:0000313" key="9">
    <source>
        <dbReference type="Proteomes" id="UP001472978"/>
    </source>
</evidence>
<keyword evidence="9" id="KW-1185">Reference proteome</keyword>
<name>A0ABV1N3I7_9GAMM</name>
<evidence type="ECO:0000256" key="6">
    <source>
        <dbReference type="ARBA" id="ARBA00023136"/>
    </source>
</evidence>
<feature type="transmembrane region" description="Helical" evidence="7">
    <location>
        <begin position="128"/>
        <end position="151"/>
    </location>
</feature>
<feature type="transmembrane region" description="Helical" evidence="7">
    <location>
        <begin position="41"/>
        <end position="59"/>
    </location>
</feature>
<dbReference type="Pfam" id="PF07690">
    <property type="entry name" value="MFS_1"/>
    <property type="match status" value="1"/>
</dbReference>
<evidence type="ECO:0000256" key="2">
    <source>
        <dbReference type="ARBA" id="ARBA00022448"/>
    </source>
</evidence>
<evidence type="ECO:0000256" key="7">
    <source>
        <dbReference type="SAM" id="Phobius"/>
    </source>
</evidence>
<evidence type="ECO:0000256" key="3">
    <source>
        <dbReference type="ARBA" id="ARBA00022475"/>
    </source>
</evidence>
<feature type="transmembrane region" description="Helical" evidence="7">
    <location>
        <begin position="71"/>
        <end position="90"/>
    </location>
</feature>
<keyword evidence="6 7" id="KW-0472">Membrane</keyword>
<dbReference type="EMBL" id="JBEGCI010000002">
    <property type="protein sequence ID" value="MEQ6887671.1"/>
    <property type="molecule type" value="Genomic_DNA"/>
</dbReference>
<dbReference type="RefSeq" id="WP_349757217.1">
    <property type="nucleotide sequence ID" value="NZ_JBEGCI010000002.1"/>
</dbReference>
<gene>
    <name evidence="8" type="ORF">ABE957_03140</name>
</gene>
<dbReference type="InterPro" id="IPR036259">
    <property type="entry name" value="MFS_trans_sf"/>
</dbReference>
<dbReference type="InterPro" id="IPR011701">
    <property type="entry name" value="MFS"/>
</dbReference>
<proteinExistence type="predicted"/>
<keyword evidence="2" id="KW-0813">Transport</keyword>
<protein>
    <submittedName>
        <fullName evidence="8">MFS transporter</fullName>
    </submittedName>
</protein>
<feature type="transmembrane region" description="Helical" evidence="7">
    <location>
        <begin position="7"/>
        <end position="29"/>
    </location>
</feature>
<evidence type="ECO:0000256" key="5">
    <source>
        <dbReference type="ARBA" id="ARBA00022989"/>
    </source>
</evidence>